<feature type="chain" id="PRO_5012379782" description="Glucose/Sorbosone dehydrogenase domain-containing protein" evidence="1">
    <location>
        <begin position="23"/>
        <end position="493"/>
    </location>
</feature>
<reference evidence="3 4" key="1">
    <citation type="submission" date="2016-11" db="EMBL/GenBank/DDBJ databases">
        <title>Study of marine rhodopsin-containing bacteria.</title>
        <authorList>
            <person name="Yoshizawa S."/>
            <person name="Kumagai Y."/>
            <person name="Kogure K."/>
        </authorList>
    </citation>
    <scope>NUCLEOTIDE SEQUENCE [LARGE SCALE GENOMIC DNA]</scope>
    <source>
        <strain evidence="3 4">SAORIC-28</strain>
    </source>
</reference>
<evidence type="ECO:0000313" key="3">
    <source>
        <dbReference type="EMBL" id="PAP76666.1"/>
    </source>
</evidence>
<name>A0A271IZJ9_9BACT</name>
<proteinExistence type="predicted"/>
<evidence type="ECO:0000256" key="1">
    <source>
        <dbReference type="SAM" id="SignalP"/>
    </source>
</evidence>
<feature type="domain" description="Glucose/Sorbosone dehydrogenase" evidence="2">
    <location>
        <begin position="61"/>
        <end position="312"/>
    </location>
</feature>
<organism evidence="3 4">
    <name type="scientific">Rubrivirga marina</name>
    <dbReference type="NCBI Taxonomy" id="1196024"/>
    <lineage>
        <taxon>Bacteria</taxon>
        <taxon>Pseudomonadati</taxon>
        <taxon>Rhodothermota</taxon>
        <taxon>Rhodothermia</taxon>
        <taxon>Rhodothermales</taxon>
        <taxon>Rubricoccaceae</taxon>
        <taxon>Rubrivirga</taxon>
    </lineage>
</organism>
<protein>
    <recommendedName>
        <fullName evidence="2">Glucose/Sorbosone dehydrogenase domain-containing protein</fullName>
    </recommendedName>
</protein>
<dbReference type="EMBL" id="MQWD01000001">
    <property type="protein sequence ID" value="PAP76666.1"/>
    <property type="molecule type" value="Genomic_DNA"/>
</dbReference>
<keyword evidence="4" id="KW-1185">Reference proteome</keyword>
<sequence>MIRPIASAVLALALAASPAAQPAPVTIEEATPGTSFRRPVGVEQAPGQPDRLYVIEKGVADREPRIVSVVPGEVSQAVFLDLDGKVYTEGEAGLLGLAFHPDYADNGRVFVYYTAPVGEPEVGVRVIVSRVVEFTRSESDPLRVDPESERLLLAVDQPEYYHNAGTIDFGPDGLLYIALGDGGGVGDPFGNGQDPTTLLGSLLRIDVDDAPEGAPYRIPDSNPFALTDGPERDEIFAYGFRNPFKFDAGPFGVWAGDVGAGDWEEIDLVEAGGNYGWNRVEGPDCYCPPGPTCDPCDLDAYEAPVYAYPHTPEFGNSITGGFVVEDPSVALYRHYVYGDFVTGRVWAMPIDDPVPFLLAETFPKEDGSEGSINVSSIDPAPGGGLYVTDFIGGTIYSLNLLAVATEAGPDAPAVLSLAGPNPFRLGTAVRLDTSGPVRVALVDALGREVAVLWDGLAPDRAIRVPGADLAPGVYAVVATIGGRRDLLRVVRTR</sequence>
<evidence type="ECO:0000313" key="4">
    <source>
        <dbReference type="Proteomes" id="UP000216339"/>
    </source>
</evidence>
<dbReference type="PANTHER" id="PTHR19328">
    <property type="entry name" value="HEDGEHOG-INTERACTING PROTEIN"/>
    <property type="match status" value="1"/>
</dbReference>
<dbReference type="Proteomes" id="UP000216339">
    <property type="component" value="Unassembled WGS sequence"/>
</dbReference>
<dbReference type="AlphaFoldDB" id="A0A271IZJ9"/>
<dbReference type="RefSeq" id="WP_095510326.1">
    <property type="nucleotide sequence ID" value="NZ_MQWD01000001.1"/>
</dbReference>
<keyword evidence="1" id="KW-0732">Signal</keyword>
<dbReference type="PANTHER" id="PTHR19328:SF75">
    <property type="entry name" value="ALDOSE SUGAR DEHYDROGENASE YLII"/>
    <property type="match status" value="1"/>
</dbReference>
<feature type="signal peptide" evidence="1">
    <location>
        <begin position="1"/>
        <end position="22"/>
    </location>
</feature>
<dbReference type="Pfam" id="PF07995">
    <property type="entry name" value="GSDH"/>
    <property type="match status" value="1"/>
</dbReference>
<dbReference type="OrthoDB" id="9761875at2"/>
<dbReference type="InterPro" id="IPR012938">
    <property type="entry name" value="Glc/Sorbosone_DH"/>
</dbReference>
<gene>
    <name evidence="3" type="ORF">BSZ37_09535</name>
</gene>
<dbReference type="Gene3D" id="2.120.10.30">
    <property type="entry name" value="TolB, C-terminal domain"/>
    <property type="match status" value="1"/>
</dbReference>
<accession>A0A271IZJ9</accession>
<evidence type="ECO:0000259" key="2">
    <source>
        <dbReference type="Pfam" id="PF07995"/>
    </source>
</evidence>
<comment type="caution">
    <text evidence="3">The sequence shown here is derived from an EMBL/GenBank/DDBJ whole genome shotgun (WGS) entry which is preliminary data.</text>
</comment>
<dbReference type="SUPFAM" id="SSF50952">
    <property type="entry name" value="Soluble quinoprotein glucose dehydrogenase"/>
    <property type="match status" value="1"/>
</dbReference>
<dbReference type="InterPro" id="IPR011042">
    <property type="entry name" value="6-blade_b-propeller_TolB-like"/>
</dbReference>
<dbReference type="InterPro" id="IPR011041">
    <property type="entry name" value="Quinoprot_gluc/sorb_DH_b-prop"/>
</dbReference>